<dbReference type="PANTHER" id="PTHR12268">
    <property type="entry name" value="E3 UBIQUITIN-PROTEIN LIGASE KCMF1"/>
    <property type="match status" value="1"/>
</dbReference>
<accession>A0A0X3Q6I7</accession>
<dbReference type="InterPro" id="IPR000433">
    <property type="entry name" value="Znf_ZZ"/>
</dbReference>
<dbReference type="CDD" id="cd02338">
    <property type="entry name" value="ZZ_PCMF_like"/>
    <property type="match status" value="1"/>
</dbReference>
<dbReference type="SMART" id="SM00355">
    <property type="entry name" value="ZnF_C2H2"/>
    <property type="match status" value="3"/>
</dbReference>
<dbReference type="GO" id="GO:0005764">
    <property type="term" value="C:lysosome"/>
    <property type="evidence" value="ECO:0007669"/>
    <property type="project" value="UniProtKB-SubCell"/>
</dbReference>
<evidence type="ECO:0000256" key="2">
    <source>
        <dbReference type="ARBA" id="ARBA00004371"/>
    </source>
</evidence>
<evidence type="ECO:0000313" key="17">
    <source>
        <dbReference type="EMBL" id="JAP57907.1"/>
    </source>
</evidence>
<proteinExistence type="inferred from homology"/>
<dbReference type="GO" id="GO:0008270">
    <property type="term" value="F:zinc ion binding"/>
    <property type="evidence" value="ECO:0007669"/>
    <property type="project" value="UniProtKB-KW"/>
</dbReference>
<dbReference type="PROSITE" id="PS01357">
    <property type="entry name" value="ZF_ZZ_1"/>
    <property type="match status" value="1"/>
</dbReference>
<protein>
    <recommendedName>
        <fullName evidence="6">E3 ubiquitin-protein ligase KCMF1</fullName>
        <ecNumber evidence="5">2.3.2.27</ecNumber>
    </recommendedName>
</protein>
<comment type="subcellular location">
    <subcellularLocation>
        <location evidence="3">Late endosome</location>
    </subcellularLocation>
    <subcellularLocation>
        <location evidence="2">Lysosome</location>
    </subcellularLocation>
</comment>
<name>A0A0X3Q6I7_SCHSO</name>
<dbReference type="PROSITE" id="PS50135">
    <property type="entry name" value="ZF_ZZ_2"/>
    <property type="match status" value="1"/>
</dbReference>
<dbReference type="Pfam" id="PF05605">
    <property type="entry name" value="zf-Di19"/>
    <property type="match status" value="1"/>
</dbReference>
<dbReference type="Gene3D" id="3.30.60.90">
    <property type="match status" value="1"/>
</dbReference>
<dbReference type="InterPro" id="IPR013087">
    <property type="entry name" value="Znf_C2H2_type"/>
</dbReference>
<reference evidence="17" key="1">
    <citation type="submission" date="2016-01" db="EMBL/GenBank/DDBJ databases">
        <title>Reference transcriptome for the parasite Schistocephalus solidus: insights into the molecular evolution of parasitism.</title>
        <authorList>
            <person name="Hebert F.O."/>
            <person name="Grambauer S."/>
            <person name="Barber I."/>
            <person name="Landry C.R."/>
            <person name="Aubin-Horth N."/>
        </authorList>
    </citation>
    <scope>NUCLEOTIDE SEQUENCE</scope>
</reference>
<evidence type="ECO:0000256" key="15">
    <source>
        <dbReference type="SAM" id="MobiDB-lite"/>
    </source>
</evidence>
<feature type="region of interest" description="Disordered" evidence="15">
    <location>
        <begin position="275"/>
        <end position="408"/>
    </location>
</feature>
<dbReference type="GO" id="GO:0045202">
    <property type="term" value="C:synapse"/>
    <property type="evidence" value="ECO:0007669"/>
    <property type="project" value="GOC"/>
</dbReference>
<comment type="catalytic activity">
    <reaction evidence="1">
        <text>S-ubiquitinyl-[E2 ubiquitin-conjugating enzyme]-L-cysteine + [acceptor protein]-L-lysine = [E2 ubiquitin-conjugating enzyme]-L-cysteine + N(6)-ubiquitinyl-[acceptor protein]-L-lysine.</text>
        <dbReference type="EC" id="2.3.2.27"/>
    </reaction>
</comment>
<evidence type="ECO:0000256" key="1">
    <source>
        <dbReference type="ARBA" id="ARBA00000900"/>
    </source>
</evidence>
<feature type="compositionally biased region" description="Low complexity" evidence="15">
    <location>
        <begin position="158"/>
        <end position="174"/>
    </location>
</feature>
<keyword evidence="13" id="KW-0458">Lysosome</keyword>
<dbReference type="SUPFAM" id="SSF57850">
    <property type="entry name" value="RING/U-box"/>
    <property type="match status" value="1"/>
</dbReference>
<evidence type="ECO:0000256" key="8">
    <source>
        <dbReference type="ARBA" id="ARBA00022723"/>
    </source>
</evidence>
<comment type="similarity">
    <text evidence="4">Belongs to the KCMF1 family.</text>
</comment>
<evidence type="ECO:0000256" key="12">
    <source>
        <dbReference type="ARBA" id="ARBA00022833"/>
    </source>
</evidence>
<keyword evidence="10 14" id="KW-0863">Zinc-finger</keyword>
<dbReference type="GO" id="GO:0005770">
    <property type="term" value="C:late endosome"/>
    <property type="evidence" value="ECO:0007669"/>
    <property type="project" value="UniProtKB-SubCell"/>
</dbReference>
<dbReference type="InterPro" id="IPR050774">
    <property type="entry name" value="KCMF1/Dystrophin"/>
</dbReference>
<dbReference type="InterPro" id="IPR043145">
    <property type="entry name" value="Znf_ZZ_sf"/>
</dbReference>
<keyword evidence="12" id="KW-0862">Zinc</keyword>
<evidence type="ECO:0000256" key="3">
    <source>
        <dbReference type="ARBA" id="ARBA00004603"/>
    </source>
</evidence>
<evidence type="ECO:0000259" key="16">
    <source>
        <dbReference type="PROSITE" id="PS50135"/>
    </source>
</evidence>
<evidence type="ECO:0000256" key="7">
    <source>
        <dbReference type="ARBA" id="ARBA00022679"/>
    </source>
</evidence>
<evidence type="ECO:0000256" key="10">
    <source>
        <dbReference type="ARBA" id="ARBA00022771"/>
    </source>
</evidence>
<evidence type="ECO:0000256" key="14">
    <source>
        <dbReference type="PROSITE-ProRule" id="PRU00228"/>
    </source>
</evidence>
<feature type="domain" description="ZZ-type" evidence="16">
    <location>
        <begin position="5"/>
        <end position="61"/>
    </location>
</feature>
<feature type="compositionally biased region" description="Polar residues" evidence="15">
    <location>
        <begin position="311"/>
        <end position="363"/>
    </location>
</feature>
<dbReference type="GO" id="GO:0061630">
    <property type="term" value="F:ubiquitin protein ligase activity"/>
    <property type="evidence" value="ECO:0007669"/>
    <property type="project" value="UniProtKB-EC"/>
</dbReference>
<evidence type="ECO:0000256" key="13">
    <source>
        <dbReference type="ARBA" id="ARBA00023228"/>
    </source>
</evidence>
<keyword evidence="7" id="KW-0808">Transferase</keyword>
<dbReference type="SMART" id="SM00291">
    <property type="entry name" value="ZnF_ZZ"/>
    <property type="match status" value="1"/>
</dbReference>
<evidence type="ECO:0000256" key="4">
    <source>
        <dbReference type="ARBA" id="ARBA00010938"/>
    </source>
</evidence>
<gene>
    <name evidence="17" type="primary">KCMF1</name>
    <name evidence="17" type="ORF">TR146009</name>
</gene>
<evidence type="ECO:0000256" key="5">
    <source>
        <dbReference type="ARBA" id="ARBA00012483"/>
    </source>
</evidence>
<dbReference type="AlphaFoldDB" id="A0A0X3Q6I7"/>
<dbReference type="InterPro" id="IPR008598">
    <property type="entry name" value="Di19_Zn-bd"/>
</dbReference>
<dbReference type="GO" id="GO:0005886">
    <property type="term" value="C:plasma membrane"/>
    <property type="evidence" value="ECO:0007669"/>
    <property type="project" value="TreeGrafter"/>
</dbReference>
<dbReference type="Pfam" id="PF00569">
    <property type="entry name" value="ZZ"/>
    <property type="match status" value="1"/>
</dbReference>
<dbReference type="EC" id="2.3.2.27" evidence="5"/>
<keyword evidence="9" id="KW-0967">Endosome</keyword>
<dbReference type="EMBL" id="GEEE01005318">
    <property type="protein sequence ID" value="JAP57907.1"/>
    <property type="molecule type" value="Transcribed_RNA"/>
</dbReference>
<evidence type="ECO:0000256" key="11">
    <source>
        <dbReference type="ARBA" id="ARBA00022786"/>
    </source>
</evidence>
<sequence length="515" mass="55421">MGSRHEDVTCDACNQSSFQLRRYKCLRCFDYDLCGDCFDNERESIMHSKTHPMQCLLLEADKDIFFQNDQKSRFRAQSHTCPICGALGFREAELATHVFTEHPPGHPSSKTEVICPICASSSDGSPNLQTQSFAQHLTSKHRLKKLAKPVSSTEEEAVSAASKSASQSSAISSRPSHRSHPLIPLSSSANPPFSWNAFGSSCNSQRTSLANAVATADDELAHLFSLQSVRKVLTTSPRRPSTSDRSKCLQVTPSFSVSKAPSLSCAATRRLSNSSLSMEKNMTETTASSTAPTGALNGATAAITSERKHSSSGTLAFKETSSGDPLGVSNSAQATSNTSMSNPRIVNASNDTASTFPQNCTDRQAQKTEAEPTARITDGTSVSLKLGPPSESDQARNPSADAGVQDEVNSTNLVSLVMNSNDGYERGKLEMAKSNKVSIATPSSNCDAATTALFAKPGKKTTAKELEDRSVYPYDTFDPEWSSFLHELIWQSLQIPCLSNLFAEPAQPNAQPKTP</sequence>
<dbReference type="PANTHER" id="PTHR12268:SF13">
    <property type="entry name" value="E3 UBIQUITIN-PROTEIN LIGASE KCMF1"/>
    <property type="match status" value="1"/>
</dbReference>
<evidence type="ECO:0000256" key="6">
    <source>
        <dbReference type="ARBA" id="ARBA00014999"/>
    </source>
</evidence>
<organism evidence="17">
    <name type="scientific">Schistocephalus solidus</name>
    <name type="common">Tapeworm</name>
    <dbReference type="NCBI Taxonomy" id="70667"/>
    <lineage>
        <taxon>Eukaryota</taxon>
        <taxon>Metazoa</taxon>
        <taxon>Spiralia</taxon>
        <taxon>Lophotrochozoa</taxon>
        <taxon>Platyhelminthes</taxon>
        <taxon>Cestoda</taxon>
        <taxon>Eucestoda</taxon>
        <taxon>Diphyllobothriidea</taxon>
        <taxon>Diphyllobothriidae</taxon>
        <taxon>Schistocephalus</taxon>
    </lineage>
</organism>
<feature type="region of interest" description="Disordered" evidence="15">
    <location>
        <begin position="144"/>
        <end position="185"/>
    </location>
</feature>
<keyword evidence="8" id="KW-0479">Metal-binding</keyword>
<keyword evidence="11" id="KW-0833">Ubl conjugation pathway</keyword>
<evidence type="ECO:0000256" key="9">
    <source>
        <dbReference type="ARBA" id="ARBA00022753"/>
    </source>
</evidence>
<feature type="compositionally biased region" description="Polar residues" evidence="15">
    <location>
        <begin position="275"/>
        <end position="292"/>
    </location>
</feature>
<dbReference type="GO" id="GO:0099536">
    <property type="term" value="P:synaptic signaling"/>
    <property type="evidence" value="ECO:0007669"/>
    <property type="project" value="TreeGrafter"/>
</dbReference>